<dbReference type="Pfam" id="PF23291">
    <property type="entry name" value="KOW4_SPT5"/>
    <property type="match status" value="1"/>
</dbReference>
<evidence type="ECO:0000256" key="6">
    <source>
        <dbReference type="ARBA" id="ARBA00023242"/>
    </source>
</evidence>
<feature type="domain" description="KOW" evidence="12">
    <location>
        <begin position="472"/>
        <end position="499"/>
    </location>
</feature>
<dbReference type="GO" id="GO:0032044">
    <property type="term" value="C:DSIF complex"/>
    <property type="evidence" value="ECO:0007669"/>
    <property type="project" value="TreeGrafter"/>
</dbReference>
<dbReference type="CDD" id="cd06084">
    <property type="entry name" value="KOW_Spt5_4"/>
    <property type="match status" value="1"/>
</dbReference>
<feature type="region of interest" description="Disordered" evidence="10">
    <location>
        <begin position="1"/>
        <end position="178"/>
    </location>
</feature>
<dbReference type="SUPFAM" id="SSF50104">
    <property type="entry name" value="Translation proteins SH3-like domain"/>
    <property type="match status" value="1"/>
</dbReference>
<dbReference type="Pfam" id="PF03439">
    <property type="entry name" value="Spt5-NGN"/>
    <property type="match status" value="1"/>
</dbReference>
<feature type="compositionally biased region" description="Basic and acidic residues" evidence="10">
    <location>
        <begin position="144"/>
        <end position="178"/>
    </location>
</feature>
<sequence>MSTSNFLDQQFNDSDDEEDFNPSAHIDEDDVQPPATKDRRSRPPAEDEDEQGSRPTKRSRSRHQSGDEDNEDEAGGDEDEEGEGEDLGNDDDEDEEEDDEEDEVRGHTRKRRKRDARLQFIDVEAEVDEEDEEEMEDEEGDMPEEVHPDDLLDVRDDNRDDRRHRELDRQREMEASMDAEKQAAALRERYGRSRAAAIDSAVVPQRLLLPSVDDPSIWGVRCKPGKEKEVIFSITKRQQEQALTREPLQIFSAFERGAGTMAGYIYIEARTQNAVFTATEGIAFCYPRTKMILIPVNEMPDLLRVTKSKTLNPGAYVRMKRPAMYAGDLAQVVAVEANGVDVTVKLIPRLDYGLNEDVNAPATDKKRKFGKPANMPRPPQRLFNETEARKGRNAKFLSVNGGLGRRDYTYKGDSYENGFLIKDYRITYLETENVNPKLDEVSKFAAGAADGTEELDLTALANTLKNSVTADAFLPGDLVELSQGEQAGVVGRAISVRGEIVTLKVTEGMLVDQTIEAPIKALRKKFAEGDYVKVLAGKYQDEVGMVVKVKGDQVTFLADSNNQEMPVLSRDLRLASAATNLPSSGVYDLYDLVQLDVSTVACIVRVDRESLKVLDQNGSVRTMLPSQISSKIEKRARAVATDRDGSELRPDDTVKESGMESKQGRIMHIHRNFLFCQNRQQTENAGIFVTRSTNVTTVAAKGGRVQNAGPDLTKMNPALQPRNGAPNAGGAMAPPKTFGRDKLIGKTVHVKKGPHKGLLGIVKDTTDLEARVELHTKSKTITMKKDILAIKDPITGQSVDFNRFGNTRPKIGGGTPGRFGPNAAGPTPSWGGSRMGGATPAWKSGGAKTPAWSSAKTPAWQGGNDGGRTAYGGNDGSRTAYGGNDGSRTAYGGNDGSRTAYGNSTWSASAKTPNPYATDASSSTWGSSASRNAASPPSNTYQSAPTPAAYDAPTPGFAAPTPGDHATPRYGAGSYGNYATPAGAPTPGAYAAPTPGGYAETPGGFAETPGQWSAPTPAATGDDDPRYE</sequence>
<evidence type="ECO:0000256" key="5">
    <source>
        <dbReference type="ARBA" id="ARBA00023163"/>
    </source>
</evidence>
<dbReference type="RefSeq" id="XP_033596855.1">
    <property type="nucleotide sequence ID" value="XM_033747493.1"/>
</dbReference>
<feature type="compositionally biased region" description="Acidic residues" evidence="10">
    <location>
        <begin position="123"/>
        <end position="143"/>
    </location>
</feature>
<dbReference type="Gene3D" id="2.30.30.30">
    <property type="match status" value="3"/>
</dbReference>
<organism evidence="13 14">
    <name type="scientific">Pseudovirgaria hyperparasitica</name>
    <dbReference type="NCBI Taxonomy" id="470096"/>
    <lineage>
        <taxon>Eukaryota</taxon>
        <taxon>Fungi</taxon>
        <taxon>Dikarya</taxon>
        <taxon>Ascomycota</taxon>
        <taxon>Pezizomycotina</taxon>
        <taxon>Dothideomycetes</taxon>
        <taxon>Dothideomycetes incertae sedis</taxon>
        <taxon>Acrospermales</taxon>
        <taxon>Acrospermaceae</taxon>
        <taxon>Pseudovirgaria</taxon>
    </lineage>
</organism>
<comment type="subunit">
    <text evidence="8">Component of the SPT4-SPT5 complex. Interacts with RNA polymerase II.</text>
</comment>
<dbReference type="CDD" id="cd06082">
    <property type="entry name" value="KOW_Spt5_2"/>
    <property type="match status" value="1"/>
</dbReference>
<feature type="compositionally biased region" description="Basic and acidic residues" evidence="10">
    <location>
        <begin position="36"/>
        <end position="45"/>
    </location>
</feature>
<evidence type="ECO:0000256" key="2">
    <source>
        <dbReference type="ARBA" id="ARBA00006956"/>
    </source>
</evidence>
<feature type="compositionally biased region" description="Polar residues" evidence="10">
    <location>
        <begin position="1"/>
        <end position="12"/>
    </location>
</feature>
<evidence type="ECO:0000256" key="1">
    <source>
        <dbReference type="ARBA" id="ARBA00004123"/>
    </source>
</evidence>
<dbReference type="SMART" id="SM00739">
    <property type="entry name" value="KOW"/>
    <property type="match status" value="3"/>
</dbReference>
<feature type="region of interest" description="Disordered" evidence="10">
    <location>
        <begin position="811"/>
        <end position="1028"/>
    </location>
</feature>
<dbReference type="InterPro" id="IPR041973">
    <property type="entry name" value="KOW_Spt5_1"/>
</dbReference>
<dbReference type="PIRSF" id="PIRSF036945">
    <property type="entry name" value="Spt5"/>
    <property type="match status" value="1"/>
</dbReference>
<evidence type="ECO:0000256" key="9">
    <source>
        <dbReference type="PIRNR" id="PIRNR036945"/>
    </source>
</evidence>
<dbReference type="FunFam" id="2.30.30.30:FF:000029">
    <property type="entry name" value="Transcription elongation factor SPT5"/>
    <property type="match status" value="1"/>
</dbReference>
<dbReference type="CDD" id="cd06085">
    <property type="entry name" value="KOW_Spt5_5"/>
    <property type="match status" value="1"/>
</dbReference>
<name>A0A6A6VXI4_9PEZI</name>
<proteinExistence type="inferred from homology"/>
<dbReference type="InterPro" id="IPR017071">
    <property type="entry name" value="TF_Spt5_eukaryote"/>
</dbReference>
<feature type="region of interest" description="Disordered" evidence="10">
    <location>
        <begin position="634"/>
        <end position="661"/>
    </location>
</feature>
<dbReference type="PANTHER" id="PTHR11125">
    <property type="entry name" value="SUPPRESSOR OF TY 5"/>
    <property type="match status" value="1"/>
</dbReference>
<feature type="compositionally biased region" description="Acidic residues" evidence="10">
    <location>
        <begin position="67"/>
        <end position="103"/>
    </location>
</feature>
<dbReference type="CDD" id="cd06083">
    <property type="entry name" value="KOW_Spt5_3"/>
    <property type="match status" value="1"/>
</dbReference>
<dbReference type="InterPro" id="IPR041978">
    <property type="entry name" value="KOW_Spt5_5"/>
</dbReference>
<dbReference type="Pfam" id="PF23037">
    <property type="entry name" value="KOWx_SPT5"/>
    <property type="match status" value="1"/>
</dbReference>
<dbReference type="SMART" id="SM00738">
    <property type="entry name" value="NGN"/>
    <property type="match status" value="1"/>
</dbReference>
<dbReference type="AlphaFoldDB" id="A0A6A6VXI4"/>
<comment type="similarity">
    <text evidence="2 9">Belongs to the SPT5 family.</text>
</comment>
<dbReference type="GO" id="GO:0003729">
    <property type="term" value="F:mRNA binding"/>
    <property type="evidence" value="ECO:0007669"/>
    <property type="project" value="TreeGrafter"/>
</dbReference>
<feature type="compositionally biased region" description="Low complexity" evidence="10">
    <location>
        <begin position="978"/>
        <end position="999"/>
    </location>
</feature>
<dbReference type="InterPro" id="IPR057936">
    <property type="entry name" value="KOWx_Spt5"/>
</dbReference>
<evidence type="ECO:0000256" key="7">
    <source>
        <dbReference type="ARBA" id="ARBA00024691"/>
    </source>
</evidence>
<protein>
    <recommendedName>
        <fullName evidence="3 9">Transcription elongation factor SPT5</fullName>
    </recommendedName>
</protein>
<dbReference type="Pfam" id="PF23042">
    <property type="entry name" value="KOW1_SPT5"/>
    <property type="match status" value="1"/>
</dbReference>
<evidence type="ECO:0000256" key="8">
    <source>
        <dbReference type="ARBA" id="ARBA00025870"/>
    </source>
</evidence>
<dbReference type="InterPro" id="IPR036735">
    <property type="entry name" value="NGN_dom_sf"/>
</dbReference>
<feature type="domain" description="NusG-like N-terminal" evidence="11">
    <location>
        <begin position="214"/>
        <end position="306"/>
    </location>
</feature>
<evidence type="ECO:0000256" key="3">
    <source>
        <dbReference type="ARBA" id="ARBA00020181"/>
    </source>
</evidence>
<comment type="function">
    <text evidence="7 9">The SPT4-SPT5 complex mediates both activation and inhibition of transcription elongation, and plays a role in pre-mRNA processing. This complex seems to be important for the stability of the RNA polymerase II elongation machinery on the chromatin template but not for the inherent ability of this machinery to translocate down the gene.</text>
</comment>
<evidence type="ECO:0000256" key="10">
    <source>
        <dbReference type="SAM" id="MobiDB-lite"/>
    </source>
</evidence>
<dbReference type="InterPro" id="IPR041977">
    <property type="entry name" value="KOW_Spt5_4"/>
</dbReference>
<dbReference type="GO" id="GO:0006397">
    <property type="term" value="P:mRNA processing"/>
    <property type="evidence" value="ECO:0007669"/>
    <property type="project" value="UniProtKB-KW"/>
</dbReference>
<accession>A0A6A6VXI4</accession>
<dbReference type="GO" id="GO:0003746">
    <property type="term" value="F:translation elongation factor activity"/>
    <property type="evidence" value="ECO:0007669"/>
    <property type="project" value="UniProtKB-KW"/>
</dbReference>
<keyword evidence="4" id="KW-0507">mRNA processing</keyword>
<evidence type="ECO:0000313" key="14">
    <source>
        <dbReference type="Proteomes" id="UP000799437"/>
    </source>
</evidence>
<keyword evidence="14" id="KW-1185">Reference proteome</keyword>
<keyword evidence="13" id="KW-0648">Protein biosynthesis</keyword>
<dbReference type="InterPro" id="IPR005100">
    <property type="entry name" value="NGN-domain"/>
</dbReference>
<feature type="domain" description="KOW" evidence="12">
    <location>
        <begin position="525"/>
        <end position="552"/>
    </location>
</feature>
<dbReference type="FunFam" id="3.30.70.940:FF:000005">
    <property type="entry name" value="Transcription elongation factor SPT5"/>
    <property type="match status" value="1"/>
</dbReference>
<dbReference type="InterPro" id="IPR041976">
    <property type="entry name" value="KOW_Spt5_3"/>
</dbReference>
<comment type="subcellular location">
    <subcellularLocation>
        <location evidence="1 9">Nucleus</location>
    </subcellularLocation>
</comment>
<dbReference type="InterPro" id="IPR039385">
    <property type="entry name" value="NGN_Euk"/>
</dbReference>
<dbReference type="GO" id="GO:0032784">
    <property type="term" value="P:regulation of DNA-templated transcription elongation"/>
    <property type="evidence" value="ECO:0007669"/>
    <property type="project" value="InterPro"/>
</dbReference>
<evidence type="ECO:0000259" key="11">
    <source>
        <dbReference type="SMART" id="SM00738"/>
    </source>
</evidence>
<dbReference type="InterPro" id="IPR014722">
    <property type="entry name" value="Rib_uL2_dom2"/>
</dbReference>
<dbReference type="Gene3D" id="3.30.70.940">
    <property type="entry name" value="NusG, N-terminal domain"/>
    <property type="match status" value="1"/>
</dbReference>
<keyword evidence="13" id="KW-0251">Elongation factor</keyword>
<dbReference type="Pfam" id="PF00467">
    <property type="entry name" value="KOW"/>
    <property type="match status" value="1"/>
</dbReference>
<keyword evidence="5 9" id="KW-0804">Transcription</keyword>
<dbReference type="Pfam" id="PF23290">
    <property type="entry name" value="KOW5_SPT5"/>
    <property type="match status" value="1"/>
</dbReference>
<dbReference type="Proteomes" id="UP000799437">
    <property type="component" value="Unassembled WGS sequence"/>
</dbReference>
<dbReference type="Pfam" id="PF12815">
    <property type="entry name" value="CTD"/>
    <property type="match status" value="1"/>
</dbReference>
<dbReference type="PANTHER" id="PTHR11125:SF7">
    <property type="entry name" value="TRANSCRIPTION ELONGATION FACTOR SPT5"/>
    <property type="match status" value="1"/>
</dbReference>
<dbReference type="GO" id="GO:0006368">
    <property type="term" value="P:transcription elongation by RNA polymerase II"/>
    <property type="evidence" value="ECO:0007669"/>
    <property type="project" value="TreeGrafter"/>
</dbReference>
<dbReference type="GO" id="GO:0006357">
    <property type="term" value="P:regulation of transcription by RNA polymerase II"/>
    <property type="evidence" value="ECO:0007669"/>
    <property type="project" value="InterPro"/>
</dbReference>
<feature type="domain" description="KOW" evidence="12">
    <location>
        <begin position="741"/>
        <end position="768"/>
    </location>
</feature>
<dbReference type="InterPro" id="IPR022581">
    <property type="entry name" value="Spt5_N"/>
</dbReference>
<keyword evidence="6 9" id="KW-0539">Nucleus</keyword>
<reference evidence="13" key="1">
    <citation type="journal article" date="2020" name="Stud. Mycol.">
        <title>101 Dothideomycetes genomes: a test case for predicting lifestyles and emergence of pathogens.</title>
        <authorList>
            <person name="Haridas S."/>
            <person name="Albert R."/>
            <person name="Binder M."/>
            <person name="Bloem J."/>
            <person name="Labutti K."/>
            <person name="Salamov A."/>
            <person name="Andreopoulos B."/>
            <person name="Baker S."/>
            <person name="Barry K."/>
            <person name="Bills G."/>
            <person name="Bluhm B."/>
            <person name="Cannon C."/>
            <person name="Castanera R."/>
            <person name="Culley D."/>
            <person name="Daum C."/>
            <person name="Ezra D."/>
            <person name="Gonzalez J."/>
            <person name="Henrissat B."/>
            <person name="Kuo A."/>
            <person name="Liang C."/>
            <person name="Lipzen A."/>
            <person name="Lutzoni F."/>
            <person name="Magnuson J."/>
            <person name="Mondo S."/>
            <person name="Nolan M."/>
            <person name="Ohm R."/>
            <person name="Pangilinan J."/>
            <person name="Park H.-J."/>
            <person name="Ramirez L."/>
            <person name="Alfaro M."/>
            <person name="Sun H."/>
            <person name="Tritt A."/>
            <person name="Yoshinaga Y."/>
            <person name="Zwiers L.-H."/>
            <person name="Turgeon B."/>
            <person name="Goodwin S."/>
            <person name="Spatafora J."/>
            <person name="Crous P."/>
            <person name="Grigoriev I."/>
        </authorList>
    </citation>
    <scope>NUCLEOTIDE SEQUENCE</scope>
    <source>
        <strain evidence="13">CBS 121739</strain>
    </source>
</reference>
<dbReference type="OrthoDB" id="28901at2759"/>
<dbReference type="Pfam" id="PF23284">
    <property type="entry name" value="KOW2_Spt5"/>
    <property type="match status" value="1"/>
</dbReference>
<evidence type="ECO:0000313" key="13">
    <source>
        <dbReference type="EMBL" id="KAF2754404.1"/>
    </source>
</evidence>
<feature type="compositionally biased region" description="Gly residues" evidence="10">
    <location>
        <begin position="863"/>
        <end position="875"/>
    </location>
</feature>
<dbReference type="InterPro" id="IPR039659">
    <property type="entry name" value="SPT5"/>
</dbReference>
<evidence type="ECO:0000259" key="12">
    <source>
        <dbReference type="SMART" id="SM00739"/>
    </source>
</evidence>
<dbReference type="InterPro" id="IPR005824">
    <property type="entry name" value="KOW"/>
</dbReference>
<dbReference type="InterPro" id="IPR006645">
    <property type="entry name" value="NGN-like_dom"/>
</dbReference>
<feature type="compositionally biased region" description="Polar residues" evidence="10">
    <location>
        <begin position="896"/>
        <end position="912"/>
    </location>
</feature>
<evidence type="ECO:0000256" key="4">
    <source>
        <dbReference type="ARBA" id="ARBA00022664"/>
    </source>
</evidence>
<dbReference type="InterPro" id="IPR008991">
    <property type="entry name" value="Translation_prot_SH3-like_sf"/>
</dbReference>
<dbReference type="InterPro" id="IPR041975">
    <property type="entry name" value="KOW_Spt5_2"/>
</dbReference>
<dbReference type="EMBL" id="ML996580">
    <property type="protein sequence ID" value="KAF2754404.1"/>
    <property type="molecule type" value="Genomic_DNA"/>
</dbReference>
<gene>
    <name evidence="13" type="ORF">EJ05DRAFT_503940</name>
</gene>
<dbReference type="GeneID" id="54488547"/>
<dbReference type="CDD" id="cd09888">
    <property type="entry name" value="NGN_Euk"/>
    <property type="match status" value="1"/>
</dbReference>
<dbReference type="CDD" id="cd06081">
    <property type="entry name" value="KOW_Spt5_1"/>
    <property type="match status" value="1"/>
</dbReference>
<dbReference type="Pfam" id="PF11942">
    <property type="entry name" value="Spt5_N"/>
    <property type="match status" value="1"/>
</dbReference>
<feature type="compositionally biased region" description="Low complexity" evidence="10">
    <location>
        <begin position="917"/>
        <end position="963"/>
    </location>
</feature>